<dbReference type="AlphaFoldDB" id="A0A0A1XFN3"/>
<keyword evidence="1" id="KW-0812">Transmembrane</keyword>
<proteinExistence type="predicted"/>
<dbReference type="EMBL" id="GBXI01005009">
    <property type="protein sequence ID" value="JAD09283.1"/>
    <property type="molecule type" value="Transcribed_RNA"/>
</dbReference>
<dbReference type="OrthoDB" id="7960362at2759"/>
<accession>A0A0A1XFN3</accession>
<feature type="transmembrane region" description="Helical" evidence="1">
    <location>
        <begin position="107"/>
        <end position="131"/>
    </location>
</feature>
<sequence length="136" mass="15366">MKMKKKSSKSTEVLLEDCENVHIDDAGAMLPSEISASTNLLDSNNTDPTDNTVCKVQLQFKPATKTQKQDTKIDIELPAERANKTLASMENEPSIFRNPPLPWYRNWTNAGVVLCVIYNLTIVLLLLMGFYKFRQS</sequence>
<organism evidence="2">
    <name type="scientific">Zeugodacus cucurbitae</name>
    <name type="common">Melon fruit fly</name>
    <name type="synonym">Bactrocera cucurbitae</name>
    <dbReference type="NCBI Taxonomy" id="28588"/>
    <lineage>
        <taxon>Eukaryota</taxon>
        <taxon>Metazoa</taxon>
        <taxon>Ecdysozoa</taxon>
        <taxon>Arthropoda</taxon>
        <taxon>Hexapoda</taxon>
        <taxon>Insecta</taxon>
        <taxon>Pterygota</taxon>
        <taxon>Neoptera</taxon>
        <taxon>Endopterygota</taxon>
        <taxon>Diptera</taxon>
        <taxon>Brachycera</taxon>
        <taxon>Muscomorpha</taxon>
        <taxon>Tephritoidea</taxon>
        <taxon>Tephritidae</taxon>
        <taxon>Zeugodacus</taxon>
        <taxon>Zeugodacus</taxon>
    </lineage>
</organism>
<reference evidence="2" key="2">
    <citation type="journal article" date="2015" name="Gigascience">
        <title>Reconstructing a comprehensive transcriptome assembly of a white-pupal translocated strain of the pest fruit fly Bactrocera cucurbitae.</title>
        <authorList>
            <person name="Sim S.B."/>
            <person name="Calla B."/>
            <person name="Hall B."/>
            <person name="DeRego T."/>
            <person name="Geib S.M."/>
        </authorList>
    </citation>
    <scope>NUCLEOTIDE SEQUENCE</scope>
</reference>
<gene>
    <name evidence="2" type="primary">murB</name>
    <name evidence="2" type="ORF">g.3299</name>
</gene>
<name>A0A0A1XFN3_ZEUCU</name>
<protein>
    <submittedName>
        <fullName evidence="2">UDP-N-acetylenolpyruvoylglucosamine reductase</fullName>
    </submittedName>
</protein>
<evidence type="ECO:0000313" key="2">
    <source>
        <dbReference type="EMBL" id="JAD09283.1"/>
    </source>
</evidence>
<dbReference type="GeneID" id="105218497"/>
<evidence type="ECO:0000256" key="1">
    <source>
        <dbReference type="SAM" id="Phobius"/>
    </source>
</evidence>
<keyword evidence="1" id="KW-1133">Transmembrane helix</keyword>
<keyword evidence="1" id="KW-0472">Membrane</keyword>
<reference evidence="2" key="1">
    <citation type="submission" date="2014-11" db="EMBL/GenBank/DDBJ databases">
        <authorList>
            <person name="Geib S."/>
        </authorList>
    </citation>
    <scope>NUCLEOTIDE SEQUENCE</scope>
</reference>